<proteinExistence type="predicted"/>
<sequence length="102" mass="11937">MFKKGDQVIYTDNGDNYLVEIYRVYEGYYDLLLPEKNVMLESLELCDIQTKHSTIYIKGDNVLFKKKNNMYLAVVSDVDMIGKSAIIRTVQRYVSLDRISRI</sequence>
<organism evidence="1">
    <name type="scientific">Pithovirus LCPAC302</name>
    <dbReference type="NCBI Taxonomy" id="2506593"/>
    <lineage>
        <taxon>Viruses</taxon>
        <taxon>Pithoviruses</taxon>
    </lineage>
</organism>
<name>A0A481ZA36_9VIRU</name>
<reference evidence="1" key="1">
    <citation type="journal article" date="2019" name="MBio">
        <title>Virus Genomes from Deep Sea Sediments Expand the Ocean Megavirome and Support Independent Origins of Viral Gigantism.</title>
        <authorList>
            <person name="Backstrom D."/>
            <person name="Yutin N."/>
            <person name="Jorgensen S.L."/>
            <person name="Dharamshi J."/>
            <person name="Homa F."/>
            <person name="Zaremba-Niedwiedzka K."/>
            <person name="Spang A."/>
            <person name="Wolf Y.I."/>
            <person name="Koonin E.V."/>
            <person name="Ettema T.J."/>
        </authorList>
    </citation>
    <scope>NUCLEOTIDE SEQUENCE</scope>
</reference>
<dbReference type="EMBL" id="MK500542">
    <property type="protein sequence ID" value="QBK91511.1"/>
    <property type="molecule type" value="Genomic_DNA"/>
</dbReference>
<protein>
    <submittedName>
        <fullName evidence="1">Uncharacterized protein</fullName>
    </submittedName>
</protein>
<evidence type="ECO:0000313" key="1">
    <source>
        <dbReference type="EMBL" id="QBK91511.1"/>
    </source>
</evidence>
<accession>A0A481ZA36</accession>
<gene>
    <name evidence="1" type="ORF">LCPAC302_01310</name>
</gene>